<organism evidence="2 3">
    <name type="scientific">Planotetraspora silvatica</name>
    <dbReference type="NCBI Taxonomy" id="234614"/>
    <lineage>
        <taxon>Bacteria</taxon>
        <taxon>Bacillati</taxon>
        <taxon>Actinomycetota</taxon>
        <taxon>Actinomycetes</taxon>
        <taxon>Streptosporangiales</taxon>
        <taxon>Streptosporangiaceae</taxon>
        <taxon>Planotetraspora</taxon>
    </lineage>
</organism>
<dbReference type="RefSeq" id="WP_203975271.1">
    <property type="nucleotide sequence ID" value="NZ_BAAAKY010000023.1"/>
</dbReference>
<keyword evidence="3" id="KW-1185">Reference proteome</keyword>
<sequence>MSVVREVTDRLLAALNSHDLDAVVRCFGPEAVYFNAAGMAEGHEQIRSYYDYLLTAYPDLCFTSLTKVTGDDLAMTEWRMTGTQRGMLLAPDGEPIEPTHRRVTLHGCSASMVEDGLIVSYRVYFNELEHYAQLGLFLRSAQAS</sequence>
<dbReference type="Pfam" id="PF12680">
    <property type="entry name" value="SnoaL_2"/>
    <property type="match status" value="1"/>
</dbReference>
<dbReference type="Gene3D" id="3.10.450.50">
    <property type="match status" value="1"/>
</dbReference>
<dbReference type="Proteomes" id="UP000644610">
    <property type="component" value="Unassembled WGS sequence"/>
</dbReference>
<dbReference type="AlphaFoldDB" id="A0A8J3UJQ5"/>
<dbReference type="SUPFAM" id="SSF54427">
    <property type="entry name" value="NTF2-like"/>
    <property type="match status" value="1"/>
</dbReference>
<gene>
    <name evidence="2" type="ORF">Psi02_34730</name>
</gene>
<evidence type="ECO:0000313" key="3">
    <source>
        <dbReference type="Proteomes" id="UP000644610"/>
    </source>
</evidence>
<evidence type="ECO:0000313" key="2">
    <source>
        <dbReference type="EMBL" id="GII47049.1"/>
    </source>
</evidence>
<comment type="caution">
    <text evidence="2">The sequence shown here is derived from an EMBL/GenBank/DDBJ whole genome shotgun (WGS) entry which is preliminary data.</text>
</comment>
<name>A0A8J3UJQ5_9ACTN</name>
<dbReference type="InterPro" id="IPR037401">
    <property type="entry name" value="SnoaL-like"/>
</dbReference>
<reference evidence="2" key="1">
    <citation type="submission" date="2021-01" db="EMBL/GenBank/DDBJ databases">
        <title>Whole genome shotgun sequence of Planotetraspora silvatica NBRC 100141.</title>
        <authorList>
            <person name="Komaki H."/>
            <person name="Tamura T."/>
        </authorList>
    </citation>
    <scope>NUCLEOTIDE SEQUENCE</scope>
    <source>
        <strain evidence="2">NBRC 100141</strain>
    </source>
</reference>
<evidence type="ECO:0000259" key="1">
    <source>
        <dbReference type="Pfam" id="PF12680"/>
    </source>
</evidence>
<feature type="domain" description="SnoaL-like" evidence="1">
    <location>
        <begin position="10"/>
        <end position="121"/>
    </location>
</feature>
<protein>
    <recommendedName>
        <fullName evidence="1">SnoaL-like domain-containing protein</fullName>
    </recommendedName>
</protein>
<dbReference type="InterPro" id="IPR032710">
    <property type="entry name" value="NTF2-like_dom_sf"/>
</dbReference>
<dbReference type="EMBL" id="BOOQ01000023">
    <property type="protein sequence ID" value="GII47049.1"/>
    <property type="molecule type" value="Genomic_DNA"/>
</dbReference>
<accession>A0A8J3UJQ5</accession>
<proteinExistence type="predicted"/>